<dbReference type="AlphaFoldDB" id="A0A3P7NYT7"/>
<proteinExistence type="predicted"/>
<dbReference type="EMBL" id="UYRU01086531">
    <property type="protein sequence ID" value="VDN35131.1"/>
    <property type="molecule type" value="Genomic_DNA"/>
</dbReference>
<protein>
    <submittedName>
        <fullName evidence="1">Uncharacterized protein</fullName>
    </submittedName>
</protein>
<gene>
    <name evidence="1" type="ORF">DILT_LOCUS16694</name>
</gene>
<evidence type="ECO:0000313" key="2">
    <source>
        <dbReference type="Proteomes" id="UP000281553"/>
    </source>
</evidence>
<accession>A0A3P7NYT7</accession>
<evidence type="ECO:0000313" key="1">
    <source>
        <dbReference type="EMBL" id="VDN35131.1"/>
    </source>
</evidence>
<dbReference type="Proteomes" id="UP000281553">
    <property type="component" value="Unassembled WGS sequence"/>
</dbReference>
<reference evidence="1 2" key="1">
    <citation type="submission" date="2018-11" db="EMBL/GenBank/DDBJ databases">
        <authorList>
            <consortium name="Pathogen Informatics"/>
        </authorList>
    </citation>
    <scope>NUCLEOTIDE SEQUENCE [LARGE SCALE GENOMIC DNA]</scope>
</reference>
<dbReference type="OrthoDB" id="337464at2759"/>
<keyword evidence="2" id="KW-1185">Reference proteome</keyword>
<sequence>MLQDIQGVCLDFSNRSPDSLNLLQGFSQREYSGRSEWSMTVQRILDSWYFGFGSPAVAGFLESYARDQNGSTVDTSMHANIREQLNDLLRLSSTCPLQDVRAACVNIMEDLKMPHLKCILEKPSDDDVLYTVSCVSRFL</sequence>
<organism evidence="1 2">
    <name type="scientific">Dibothriocephalus latus</name>
    <name type="common">Fish tapeworm</name>
    <name type="synonym">Diphyllobothrium latum</name>
    <dbReference type="NCBI Taxonomy" id="60516"/>
    <lineage>
        <taxon>Eukaryota</taxon>
        <taxon>Metazoa</taxon>
        <taxon>Spiralia</taxon>
        <taxon>Lophotrochozoa</taxon>
        <taxon>Platyhelminthes</taxon>
        <taxon>Cestoda</taxon>
        <taxon>Eucestoda</taxon>
        <taxon>Diphyllobothriidea</taxon>
        <taxon>Diphyllobothriidae</taxon>
        <taxon>Dibothriocephalus</taxon>
    </lineage>
</organism>
<name>A0A3P7NYT7_DIBLA</name>